<name>A0A9Q1EX71_SYNKA</name>
<feature type="region of interest" description="Disordered" evidence="1">
    <location>
        <begin position="65"/>
        <end position="84"/>
    </location>
</feature>
<dbReference type="AlphaFoldDB" id="A0A9Q1EX71"/>
<reference evidence="2" key="1">
    <citation type="journal article" date="2023" name="Science">
        <title>Genome structures resolve the early diversification of teleost fishes.</title>
        <authorList>
            <person name="Parey E."/>
            <person name="Louis A."/>
            <person name="Montfort J."/>
            <person name="Bouchez O."/>
            <person name="Roques C."/>
            <person name="Iampietro C."/>
            <person name="Lluch J."/>
            <person name="Castinel A."/>
            <person name="Donnadieu C."/>
            <person name="Desvignes T."/>
            <person name="Floi Bucao C."/>
            <person name="Jouanno E."/>
            <person name="Wen M."/>
            <person name="Mejri S."/>
            <person name="Dirks R."/>
            <person name="Jansen H."/>
            <person name="Henkel C."/>
            <person name="Chen W.J."/>
            <person name="Zahm M."/>
            <person name="Cabau C."/>
            <person name="Klopp C."/>
            <person name="Thompson A.W."/>
            <person name="Robinson-Rechavi M."/>
            <person name="Braasch I."/>
            <person name="Lecointre G."/>
            <person name="Bobe J."/>
            <person name="Postlethwait J.H."/>
            <person name="Berthelot C."/>
            <person name="Roest Crollius H."/>
            <person name="Guiguen Y."/>
        </authorList>
    </citation>
    <scope>NUCLEOTIDE SEQUENCE</scope>
    <source>
        <strain evidence="2">WJC10195</strain>
    </source>
</reference>
<gene>
    <name evidence="2" type="ORF">SKAU_G00281570</name>
</gene>
<organism evidence="2 3">
    <name type="scientific">Synaphobranchus kaupii</name>
    <name type="common">Kaup's arrowtooth eel</name>
    <dbReference type="NCBI Taxonomy" id="118154"/>
    <lineage>
        <taxon>Eukaryota</taxon>
        <taxon>Metazoa</taxon>
        <taxon>Chordata</taxon>
        <taxon>Craniata</taxon>
        <taxon>Vertebrata</taxon>
        <taxon>Euteleostomi</taxon>
        <taxon>Actinopterygii</taxon>
        <taxon>Neopterygii</taxon>
        <taxon>Teleostei</taxon>
        <taxon>Anguilliformes</taxon>
        <taxon>Synaphobranchidae</taxon>
        <taxon>Synaphobranchus</taxon>
    </lineage>
</organism>
<evidence type="ECO:0000313" key="3">
    <source>
        <dbReference type="Proteomes" id="UP001152622"/>
    </source>
</evidence>
<evidence type="ECO:0000313" key="2">
    <source>
        <dbReference type="EMBL" id="KAJ8346756.1"/>
    </source>
</evidence>
<comment type="caution">
    <text evidence="2">The sequence shown here is derived from an EMBL/GenBank/DDBJ whole genome shotgun (WGS) entry which is preliminary data.</text>
</comment>
<proteinExistence type="predicted"/>
<accession>A0A9Q1EX71</accession>
<sequence>MPLTPLEETVQLSINEVQVAGVDGIDSLDSVVEENCNSLQAGRSCAVQGAEPGPLITLTLEPAEPTIAPHGSTDGLPTPRSGVNDPEVPIDIDWQLLNEQRTQTTSLEEALPNLVSGLGLLSASVMDIRGDTQALVASIQQLVGAVSGLAMSMGALV</sequence>
<protein>
    <submittedName>
        <fullName evidence="2">Uncharacterized protein</fullName>
    </submittedName>
</protein>
<dbReference type="Proteomes" id="UP001152622">
    <property type="component" value="Chromosome 11"/>
</dbReference>
<keyword evidence="3" id="KW-1185">Reference proteome</keyword>
<evidence type="ECO:0000256" key="1">
    <source>
        <dbReference type="SAM" id="MobiDB-lite"/>
    </source>
</evidence>
<dbReference type="EMBL" id="JAINUF010000011">
    <property type="protein sequence ID" value="KAJ8346756.1"/>
    <property type="molecule type" value="Genomic_DNA"/>
</dbReference>